<gene>
    <name evidence="2" type="ORF">OG517_23365</name>
</gene>
<evidence type="ECO:0000313" key="2">
    <source>
        <dbReference type="EMBL" id="WUQ14126.1"/>
    </source>
</evidence>
<dbReference type="EMBL" id="CP108090">
    <property type="protein sequence ID" value="WUQ14126.1"/>
    <property type="molecule type" value="Genomic_DNA"/>
</dbReference>
<sequence>MLTLLLAAAVVAGYLTGRTRPAQRASDWAARLVWRRPALTRREWRWWAAQPVYACQIAVLLATQPRATVHAWRTRNDPPPRSPAVTLVSPWPPEADR</sequence>
<dbReference type="Proteomes" id="UP001432039">
    <property type="component" value="Chromosome"/>
</dbReference>
<evidence type="ECO:0000313" key="3">
    <source>
        <dbReference type="Proteomes" id="UP001432039"/>
    </source>
</evidence>
<proteinExistence type="predicted"/>
<evidence type="ECO:0000256" key="1">
    <source>
        <dbReference type="SAM" id="MobiDB-lite"/>
    </source>
</evidence>
<feature type="region of interest" description="Disordered" evidence="1">
    <location>
        <begin position="72"/>
        <end position="97"/>
    </location>
</feature>
<protein>
    <submittedName>
        <fullName evidence="2">Uncharacterized protein</fullName>
    </submittedName>
</protein>
<dbReference type="RefSeq" id="WP_328962943.1">
    <property type="nucleotide sequence ID" value="NZ_CP108090.1"/>
</dbReference>
<keyword evidence="3" id="KW-1185">Reference proteome</keyword>
<accession>A0ABZ1TGD5</accession>
<name>A0ABZ1TGD5_STRVG</name>
<reference evidence="2" key="1">
    <citation type="submission" date="2022-10" db="EMBL/GenBank/DDBJ databases">
        <title>The complete genomes of actinobacterial strains from the NBC collection.</title>
        <authorList>
            <person name="Joergensen T.S."/>
            <person name="Alvarez Arevalo M."/>
            <person name="Sterndorff E.B."/>
            <person name="Faurdal D."/>
            <person name="Vuksanovic O."/>
            <person name="Mourched A.-S."/>
            <person name="Charusanti P."/>
            <person name="Shaw S."/>
            <person name="Blin K."/>
            <person name="Weber T."/>
        </authorList>
    </citation>
    <scope>NUCLEOTIDE SEQUENCE</scope>
    <source>
        <strain evidence="2">NBC_00248</strain>
    </source>
</reference>
<organism evidence="2 3">
    <name type="scientific">Streptomyces virginiae</name>
    <name type="common">Streptomyces cinnamonensis</name>
    <dbReference type="NCBI Taxonomy" id="1961"/>
    <lineage>
        <taxon>Bacteria</taxon>
        <taxon>Bacillati</taxon>
        <taxon>Actinomycetota</taxon>
        <taxon>Actinomycetes</taxon>
        <taxon>Kitasatosporales</taxon>
        <taxon>Streptomycetaceae</taxon>
        <taxon>Streptomyces</taxon>
    </lineage>
</organism>